<evidence type="ECO:0000313" key="2">
    <source>
        <dbReference type="EMBL" id="MBK1670406.1"/>
    </source>
</evidence>
<feature type="transmembrane region" description="Helical" evidence="1">
    <location>
        <begin position="52"/>
        <end position="71"/>
    </location>
</feature>
<sequence>MPSILPWRRRRPNRRPRPIGLNDIDWGFGYLVISSICLLVSMASIVAGFSDLAGLLALAPFVLFTVGVLLWPIKELIEPSNPDF</sequence>
<keyword evidence="3" id="KW-1185">Reference proteome</keyword>
<proteinExistence type="predicted"/>
<comment type="caution">
    <text evidence="2">The sequence shown here is derived from an EMBL/GenBank/DDBJ whole genome shotgun (WGS) entry which is preliminary data.</text>
</comment>
<keyword evidence="1" id="KW-1133">Transmembrane helix</keyword>
<dbReference type="EMBL" id="NRRL01000093">
    <property type="protein sequence ID" value="MBK1670406.1"/>
    <property type="molecule type" value="Genomic_DNA"/>
</dbReference>
<protein>
    <submittedName>
        <fullName evidence="2">Uncharacterized protein</fullName>
    </submittedName>
</protein>
<organism evidence="2 3">
    <name type="scientific">Rhodovibrio sodomensis</name>
    <dbReference type="NCBI Taxonomy" id="1088"/>
    <lineage>
        <taxon>Bacteria</taxon>
        <taxon>Pseudomonadati</taxon>
        <taxon>Pseudomonadota</taxon>
        <taxon>Alphaproteobacteria</taxon>
        <taxon>Rhodospirillales</taxon>
        <taxon>Rhodovibrionaceae</taxon>
        <taxon>Rhodovibrio</taxon>
    </lineage>
</organism>
<keyword evidence="1" id="KW-0812">Transmembrane</keyword>
<dbReference type="Proteomes" id="UP001296873">
    <property type="component" value="Unassembled WGS sequence"/>
</dbReference>
<dbReference type="RefSeq" id="WP_200342770.1">
    <property type="nucleotide sequence ID" value="NZ_NRRL01000093.1"/>
</dbReference>
<reference evidence="2 3" key="1">
    <citation type="journal article" date="2020" name="Microorganisms">
        <title>Osmotic Adaptation and Compatible Solute Biosynthesis of Phototrophic Bacteria as Revealed from Genome Analyses.</title>
        <authorList>
            <person name="Imhoff J.F."/>
            <person name="Rahn T."/>
            <person name="Kunzel S."/>
            <person name="Keller A."/>
            <person name="Neulinger S.C."/>
        </authorList>
    </citation>
    <scope>NUCLEOTIDE SEQUENCE [LARGE SCALE GENOMIC DNA]</scope>
    <source>
        <strain evidence="2 3">DSM 9895</strain>
    </source>
</reference>
<gene>
    <name evidence="2" type="ORF">CKO28_20490</name>
</gene>
<evidence type="ECO:0000313" key="3">
    <source>
        <dbReference type="Proteomes" id="UP001296873"/>
    </source>
</evidence>
<keyword evidence="1" id="KW-0472">Membrane</keyword>
<accession>A0ABS1DK93</accession>
<feature type="transmembrane region" description="Helical" evidence="1">
    <location>
        <begin position="21"/>
        <end position="46"/>
    </location>
</feature>
<evidence type="ECO:0000256" key="1">
    <source>
        <dbReference type="SAM" id="Phobius"/>
    </source>
</evidence>
<name>A0ABS1DK93_9PROT</name>